<keyword evidence="3" id="KW-0396">Initiation factor</keyword>
<feature type="non-terminal residue" evidence="3">
    <location>
        <position position="1"/>
    </location>
</feature>
<proteinExistence type="predicted"/>
<keyword evidence="3" id="KW-0648">Protein biosynthesis</keyword>
<organism evidence="3 4">
    <name type="scientific">Perkinsus olseni</name>
    <name type="common">Perkinsus atlanticus</name>
    <dbReference type="NCBI Taxonomy" id="32597"/>
    <lineage>
        <taxon>Eukaryota</taxon>
        <taxon>Sar</taxon>
        <taxon>Alveolata</taxon>
        <taxon>Perkinsozoa</taxon>
        <taxon>Perkinsea</taxon>
        <taxon>Perkinsida</taxon>
        <taxon>Perkinsidae</taxon>
        <taxon>Perkinsus</taxon>
    </lineage>
</organism>
<dbReference type="Proteomes" id="UP000574390">
    <property type="component" value="Unassembled WGS sequence"/>
</dbReference>
<feature type="compositionally biased region" description="Basic and acidic residues" evidence="1">
    <location>
        <begin position="125"/>
        <end position="134"/>
    </location>
</feature>
<feature type="compositionally biased region" description="Basic and acidic residues" evidence="1">
    <location>
        <begin position="39"/>
        <end position="49"/>
    </location>
</feature>
<evidence type="ECO:0000313" key="3">
    <source>
        <dbReference type="EMBL" id="KAF4699499.1"/>
    </source>
</evidence>
<dbReference type="InterPro" id="IPR016024">
    <property type="entry name" value="ARM-type_fold"/>
</dbReference>
<feature type="compositionally biased region" description="Basic residues" evidence="1">
    <location>
        <begin position="100"/>
        <end position="109"/>
    </location>
</feature>
<evidence type="ECO:0000256" key="1">
    <source>
        <dbReference type="SAM" id="MobiDB-lite"/>
    </source>
</evidence>
<reference evidence="3 4" key="1">
    <citation type="submission" date="2020-04" db="EMBL/GenBank/DDBJ databases">
        <title>Perkinsus olseni comparative genomics.</title>
        <authorList>
            <person name="Bogema D.R."/>
        </authorList>
    </citation>
    <scope>NUCLEOTIDE SEQUENCE [LARGE SCALE GENOMIC DNA]</scope>
    <source>
        <strain evidence="3">ATCC PRA-205</strain>
    </source>
</reference>
<sequence>TEGFGGVARTGKKDKAERQREKAERQRKEAAGDDADDDVVVKEKKEKKEKEKKHKKDKGEDDTEKKEKKEKKDKSEKKHHKHHKHEEDDSEEGGASSSKKSSKKKHSKKQASGDDESPKTNGDAADEKADKSTQEMDLAPLTSQSPELQEAVLEPLAAAMKDAGGIPSMPVDDFLQELRLLQISQRFSHVTRLYVALEVIFSEEKEGLCKNTFEARLPYVSRVIDNAGLTTAEVCEAFEVMYLLHPDVAKIAHYPYILKDLYDENLVTEGALLKHYEGSSSRKGFPLCRKAATPFLDWLRTAEAEDSSSSDEDDDSDDDEEEEVVTKKAPESKQKEAAKVSDASVYRGLMILLWFNAQARVAEEDDGSDIDVDAI</sequence>
<dbReference type="Pfam" id="PF02020">
    <property type="entry name" value="W2"/>
    <property type="match status" value="1"/>
</dbReference>
<evidence type="ECO:0000313" key="4">
    <source>
        <dbReference type="Proteomes" id="UP000574390"/>
    </source>
</evidence>
<gene>
    <name evidence="3" type="primary">EIF5_1</name>
    <name evidence="3" type="ORF">FOZ62_015150</name>
</gene>
<feature type="compositionally biased region" description="Acidic residues" evidence="1">
    <location>
        <begin position="304"/>
        <end position="323"/>
    </location>
</feature>
<evidence type="ECO:0000259" key="2">
    <source>
        <dbReference type="PROSITE" id="PS51363"/>
    </source>
</evidence>
<protein>
    <submittedName>
        <fullName evidence="3">Eukaryotic translation initiation factor 5A-1</fullName>
    </submittedName>
</protein>
<dbReference type="GO" id="GO:0003743">
    <property type="term" value="F:translation initiation factor activity"/>
    <property type="evidence" value="ECO:0007669"/>
    <property type="project" value="UniProtKB-KW"/>
</dbReference>
<dbReference type="PROSITE" id="PS51363">
    <property type="entry name" value="W2"/>
    <property type="match status" value="1"/>
</dbReference>
<feature type="region of interest" description="Disordered" evidence="1">
    <location>
        <begin position="303"/>
        <end position="340"/>
    </location>
</feature>
<dbReference type="SUPFAM" id="SSF48371">
    <property type="entry name" value="ARM repeat"/>
    <property type="match status" value="1"/>
</dbReference>
<feature type="compositionally biased region" description="Basic and acidic residues" evidence="1">
    <location>
        <begin position="324"/>
        <end position="339"/>
    </location>
</feature>
<dbReference type="InterPro" id="IPR003307">
    <property type="entry name" value="W2_domain"/>
</dbReference>
<accession>A0A7J6PTI2</accession>
<dbReference type="Gene3D" id="1.25.40.180">
    <property type="match status" value="1"/>
</dbReference>
<dbReference type="AlphaFoldDB" id="A0A7J6PTI2"/>
<name>A0A7J6PTI2_PEROL</name>
<feature type="domain" description="W2" evidence="2">
    <location>
        <begin position="138"/>
        <end position="309"/>
    </location>
</feature>
<comment type="caution">
    <text evidence="3">The sequence shown here is derived from an EMBL/GenBank/DDBJ whole genome shotgun (WGS) entry which is preliminary data.</text>
</comment>
<dbReference type="EMBL" id="JABANM010034521">
    <property type="protein sequence ID" value="KAF4699499.1"/>
    <property type="molecule type" value="Genomic_DNA"/>
</dbReference>
<feature type="compositionally biased region" description="Basic and acidic residues" evidence="1">
    <location>
        <begin position="11"/>
        <end position="31"/>
    </location>
</feature>
<feature type="region of interest" description="Disordered" evidence="1">
    <location>
        <begin position="1"/>
        <end position="146"/>
    </location>
</feature>
<feature type="compositionally biased region" description="Basic and acidic residues" evidence="1">
    <location>
        <begin position="57"/>
        <end position="76"/>
    </location>
</feature>